<feature type="binding site" evidence="7">
    <location>
        <position position="135"/>
    </location>
    <ligand>
        <name>Cu cation</name>
        <dbReference type="ChEBI" id="CHEBI:23378"/>
    </ligand>
</feature>
<comment type="caution">
    <text evidence="10">The sequence shown here is derived from an EMBL/GenBank/DDBJ whole genome shotgun (WGS) entry which is preliminary data.</text>
</comment>
<dbReference type="InterPro" id="IPR002386">
    <property type="entry name" value="Amicyanin/Pseudoazurin"/>
</dbReference>
<dbReference type="GO" id="GO:0042597">
    <property type="term" value="C:periplasmic space"/>
    <property type="evidence" value="ECO:0007669"/>
    <property type="project" value="UniProtKB-SubCell"/>
</dbReference>
<dbReference type="InterPro" id="IPR000923">
    <property type="entry name" value="BlueCu_1"/>
</dbReference>
<evidence type="ECO:0000256" key="7">
    <source>
        <dbReference type="PIRSR" id="PIRSR602386-1"/>
    </source>
</evidence>
<dbReference type="Pfam" id="PF00127">
    <property type="entry name" value="Copper-bind"/>
    <property type="match status" value="1"/>
</dbReference>
<keyword evidence="8" id="KW-0732">Signal</keyword>
<dbReference type="AlphaFoldDB" id="A0A1G1YHF9"/>
<proteinExistence type="predicted"/>
<dbReference type="PROSITE" id="PS51257">
    <property type="entry name" value="PROKAR_LIPOPROTEIN"/>
    <property type="match status" value="1"/>
</dbReference>
<organism evidence="10 11">
    <name type="scientific">Candidatus Buchananbacteria bacterium RIFCSPLOWO2_01_FULL_39_33</name>
    <dbReference type="NCBI Taxonomy" id="1797543"/>
    <lineage>
        <taxon>Bacteria</taxon>
        <taxon>Candidatus Buchananiibacteriota</taxon>
    </lineage>
</organism>
<evidence type="ECO:0000256" key="3">
    <source>
        <dbReference type="ARBA" id="ARBA00022723"/>
    </source>
</evidence>
<dbReference type="PRINTS" id="PR00155">
    <property type="entry name" value="AMICYANIN"/>
</dbReference>
<gene>
    <name evidence="10" type="ORF">A3A02_04155</name>
</gene>
<evidence type="ECO:0000256" key="5">
    <source>
        <dbReference type="ARBA" id="ARBA00022982"/>
    </source>
</evidence>
<evidence type="ECO:0000256" key="8">
    <source>
        <dbReference type="SAM" id="SignalP"/>
    </source>
</evidence>
<feature type="domain" description="Blue (type 1) copper" evidence="9">
    <location>
        <begin position="68"/>
        <end position="147"/>
    </location>
</feature>
<keyword evidence="6 7" id="KW-0186">Copper</keyword>
<evidence type="ECO:0000256" key="2">
    <source>
        <dbReference type="ARBA" id="ARBA00022448"/>
    </source>
</evidence>
<feature type="chain" id="PRO_5009581546" description="Blue (type 1) copper domain-containing protein" evidence="8">
    <location>
        <begin position="25"/>
        <end position="149"/>
    </location>
</feature>
<dbReference type="EMBL" id="MHIM01000031">
    <property type="protein sequence ID" value="OGY51793.1"/>
    <property type="molecule type" value="Genomic_DNA"/>
</dbReference>
<accession>A0A1G1YHF9</accession>
<name>A0A1G1YHF9_9BACT</name>
<evidence type="ECO:0000256" key="4">
    <source>
        <dbReference type="ARBA" id="ARBA00022764"/>
    </source>
</evidence>
<dbReference type="SUPFAM" id="SSF49503">
    <property type="entry name" value="Cupredoxins"/>
    <property type="match status" value="1"/>
</dbReference>
<reference evidence="10 11" key="1">
    <citation type="journal article" date="2016" name="Nat. Commun.">
        <title>Thousands of microbial genomes shed light on interconnected biogeochemical processes in an aquifer system.</title>
        <authorList>
            <person name="Anantharaman K."/>
            <person name="Brown C.T."/>
            <person name="Hug L.A."/>
            <person name="Sharon I."/>
            <person name="Castelle C.J."/>
            <person name="Probst A.J."/>
            <person name="Thomas B.C."/>
            <person name="Singh A."/>
            <person name="Wilkins M.J."/>
            <person name="Karaoz U."/>
            <person name="Brodie E.L."/>
            <person name="Williams K.H."/>
            <person name="Hubbard S.S."/>
            <person name="Banfield J.F."/>
        </authorList>
    </citation>
    <scope>NUCLEOTIDE SEQUENCE [LARGE SCALE GENOMIC DNA]</scope>
</reference>
<dbReference type="GO" id="GO:0005507">
    <property type="term" value="F:copper ion binding"/>
    <property type="evidence" value="ECO:0007669"/>
    <property type="project" value="InterPro"/>
</dbReference>
<dbReference type="Proteomes" id="UP000177376">
    <property type="component" value="Unassembled WGS sequence"/>
</dbReference>
<dbReference type="InterPro" id="IPR052721">
    <property type="entry name" value="ET_Amicyanin"/>
</dbReference>
<evidence type="ECO:0000313" key="10">
    <source>
        <dbReference type="EMBL" id="OGY51793.1"/>
    </source>
</evidence>
<comment type="subcellular location">
    <subcellularLocation>
        <location evidence="1">Periplasm</location>
    </subcellularLocation>
</comment>
<protein>
    <recommendedName>
        <fullName evidence="9">Blue (type 1) copper domain-containing protein</fullName>
    </recommendedName>
</protein>
<keyword evidence="3 7" id="KW-0479">Metal-binding</keyword>
<keyword evidence="4" id="KW-0574">Periplasm</keyword>
<dbReference type="PANTHER" id="PTHR36507">
    <property type="entry name" value="BLL1555 PROTEIN"/>
    <property type="match status" value="1"/>
</dbReference>
<comment type="cofactor">
    <cofactor evidence="7">
        <name>Cu cation</name>
        <dbReference type="ChEBI" id="CHEBI:23378"/>
    </cofactor>
    <text evidence="7">Binds 1 copper ion per subunit.</text>
</comment>
<evidence type="ECO:0000256" key="6">
    <source>
        <dbReference type="ARBA" id="ARBA00023008"/>
    </source>
</evidence>
<evidence type="ECO:0000259" key="9">
    <source>
        <dbReference type="Pfam" id="PF00127"/>
    </source>
</evidence>
<feature type="signal peptide" evidence="8">
    <location>
        <begin position="1"/>
        <end position="24"/>
    </location>
</feature>
<dbReference type="InterPro" id="IPR008972">
    <property type="entry name" value="Cupredoxin"/>
</dbReference>
<feature type="binding site" evidence="7">
    <location>
        <position position="98"/>
    </location>
    <ligand>
        <name>Cu cation</name>
        <dbReference type="ChEBI" id="CHEBI:23378"/>
    </ligand>
</feature>
<feature type="binding site" evidence="7">
    <location>
        <position position="138"/>
    </location>
    <ligand>
        <name>Cu cation</name>
        <dbReference type="ChEBI" id="CHEBI:23378"/>
    </ligand>
</feature>
<dbReference type="GO" id="GO:0009055">
    <property type="term" value="F:electron transfer activity"/>
    <property type="evidence" value="ECO:0007669"/>
    <property type="project" value="InterPro"/>
</dbReference>
<dbReference type="PANTHER" id="PTHR36507:SF1">
    <property type="entry name" value="BLL1555 PROTEIN"/>
    <property type="match status" value="1"/>
</dbReference>
<evidence type="ECO:0000313" key="11">
    <source>
        <dbReference type="Proteomes" id="UP000177376"/>
    </source>
</evidence>
<keyword evidence="2" id="KW-0813">Transport</keyword>
<dbReference type="CDD" id="cd13921">
    <property type="entry name" value="Amicyanin"/>
    <property type="match status" value="1"/>
</dbReference>
<evidence type="ECO:0000256" key="1">
    <source>
        <dbReference type="ARBA" id="ARBA00004418"/>
    </source>
</evidence>
<dbReference type="Gene3D" id="2.60.40.420">
    <property type="entry name" value="Cupredoxins - blue copper proteins"/>
    <property type="match status" value="1"/>
</dbReference>
<keyword evidence="5" id="KW-0249">Electron transport</keyword>
<dbReference type="InterPro" id="IPR035668">
    <property type="entry name" value="Amicyanin"/>
</dbReference>
<sequence>MKKPLYFLSFLALPLFISSCNNQSAVNLNNNQVANQIVNQNSLTEPAAVNAVLPTNTDTPAVTTPAEVTLAGFAFKPRTLTIKKGTTVTWTNQDLVTHTVTADADSALNFSSPSLSRGDTYQLTFNSLGTFNYHCSPHPQMKAQIIVIE</sequence>